<dbReference type="RefSeq" id="WP_073220186.1">
    <property type="nucleotide sequence ID" value="NZ_FNNS01000021.1"/>
</dbReference>
<evidence type="ECO:0000259" key="1">
    <source>
        <dbReference type="Pfam" id="PF14134"/>
    </source>
</evidence>
<keyword evidence="3" id="KW-1185">Reference proteome</keyword>
<dbReference type="OrthoDB" id="5572060at2"/>
<organism evidence="2 3">
    <name type="scientific">Aequorivita viscosa</name>
    <dbReference type="NCBI Taxonomy" id="797419"/>
    <lineage>
        <taxon>Bacteria</taxon>
        <taxon>Pseudomonadati</taxon>
        <taxon>Bacteroidota</taxon>
        <taxon>Flavobacteriia</taxon>
        <taxon>Flavobacteriales</taxon>
        <taxon>Flavobacteriaceae</taxon>
        <taxon>Aequorivita</taxon>
    </lineage>
</organism>
<dbReference type="InterPro" id="IPR029044">
    <property type="entry name" value="Nucleotide-diphossugar_trans"/>
</dbReference>
<dbReference type="EMBL" id="FQYV01000022">
    <property type="protein sequence ID" value="SHJ67098.1"/>
    <property type="molecule type" value="Genomic_DNA"/>
</dbReference>
<dbReference type="InterPro" id="IPR025393">
    <property type="entry name" value="DUF4301"/>
</dbReference>
<dbReference type="AlphaFoldDB" id="A0A1M6L781"/>
<evidence type="ECO:0000313" key="3">
    <source>
        <dbReference type="Proteomes" id="UP000184172"/>
    </source>
</evidence>
<sequence>MFTEKNKQQIKARGISEEEIERQLEIFKTGIPFANVVGAASIHNGIKVFSEKEQQEFAELFENKKDNLDLLKFVPASGAATRMFKLLHRFLENYDANENIDVFLEKSENKDLKTFFDSVEKFAFSEMVFKNLTQKFPDFQRFEKGKRNLLFVHEMLSNEGLNFSHTPKGLVPFHKKETGYVTAFGEQLYEAAFYATSNGVANLHFTVSEEHEKKFQKRYNQIQKFIKEETNTEFNISYSFQNQETDTVAATLDNKLFLDQNEDLLFRPSGHGALLQNLNKIDADIIFIKNIDNVVSESFVETIAFQKKVLAGKLIKLQQQIFHFVAKLKAENPSEELRNEASSFISEELQIETISNNKVALLKILERPIRICGVVENTGAPGGGPFIVKNTNGAISYQIVEMSQINIDNPEQKALVSKATHFNPVDLVCGVRNYKGDKFNLLEFADPNAGFISEKSYQGEPIKALELPGLWNGAMANWNTVFVEVPLITFNPVKTVNDLLNPVHQS</sequence>
<gene>
    <name evidence="2" type="ORF">SAMN04487908_12251</name>
</gene>
<protein>
    <recommendedName>
        <fullName evidence="1">DUF4301 domain-containing protein</fullName>
    </recommendedName>
</protein>
<name>A0A1M6L781_9FLAO</name>
<dbReference type="SUPFAM" id="SSF53448">
    <property type="entry name" value="Nucleotide-diphospho-sugar transferases"/>
    <property type="match status" value="1"/>
</dbReference>
<proteinExistence type="predicted"/>
<dbReference type="STRING" id="797419.SAMN05216556_12116"/>
<accession>A0A1M6L781</accession>
<reference evidence="3" key="1">
    <citation type="submission" date="2016-11" db="EMBL/GenBank/DDBJ databases">
        <authorList>
            <person name="Varghese N."/>
            <person name="Submissions S."/>
        </authorList>
    </citation>
    <scope>NUCLEOTIDE SEQUENCE [LARGE SCALE GENOMIC DNA]</scope>
    <source>
        <strain evidence="3">DSM 26349</strain>
    </source>
</reference>
<dbReference type="Proteomes" id="UP000184172">
    <property type="component" value="Unassembled WGS sequence"/>
</dbReference>
<feature type="domain" description="DUF4301" evidence="1">
    <location>
        <begin position="3"/>
        <end position="505"/>
    </location>
</feature>
<evidence type="ECO:0000313" key="2">
    <source>
        <dbReference type="EMBL" id="SHJ67098.1"/>
    </source>
</evidence>
<dbReference type="Pfam" id="PF14134">
    <property type="entry name" value="DUF4301"/>
    <property type="match status" value="1"/>
</dbReference>